<proteinExistence type="predicted"/>
<accession>A0A8D9D8N8</accession>
<evidence type="ECO:0000256" key="1">
    <source>
        <dbReference type="SAM" id="SignalP"/>
    </source>
</evidence>
<feature type="chain" id="PRO_5034992165" description="Secreted protein" evidence="1">
    <location>
        <begin position="27"/>
        <end position="89"/>
    </location>
</feature>
<sequence>MPWISPFLRAALLFLTFFLLCDLALAQFPPSSIQGTSNWVGRFHLTESCSNEHGFSHSNYQKKKKLFKISEKVVVDATNKGNIARLINH</sequence>
<feature type="signal peptide" evidence="1">
    <location>
        <begin position="1"/>
        <end position="26"/>
    </location>
</feature>
<protein>
    <recommendedName>
        <fullName evidence="4">Secreted protein</fullName>
    </recommendedName>
</protein>
<dbReference type="Gramene" id="A06p35560.2_BraZ1">
    <property type="protein sequence ID" value="A06p35560.2_BraZ1.CDS"/>
    <property type="gene ID" value="A06g35560.2_BraZ1"/>
</dbReference>
<dbReference type="EMBL" id="LS974622">
    <property type="protein sequence ID" value="CAG7871316.1"/>
    <property type="molecule type" value="Genomic_DNA"/>
</dbReference>
<dbReference type="AlphaFoldDB" id="A0A8D9D8N8"/>
<evidence type="ECO:0000313" key="2">
    <source>
        <dbReference type="EMBL" id="CAG7871316.1"/>
    </source>
</evidence>
<dbReference type="Proteomes" id="UP000694005">
    <property type="component" value="Chromosome A06"/>
</dbReference>
<organism evidence="2 3">
    <name type="scientific">Brassica campestris</name>
    <name type="common">Field mustard</name>
    <dbReference type="NCBI Taxonomy" id="3711"/>
    <lineage>
        <taxon>Eukaryota</taxon>
        <taxon>Viridiplantae</taxon>
        <taxon>Streptophyta</taxon>
        <taxon>Embryophyta</taxon>
        <taxon>Tracheophyta</taxon>
        <taxon>Spermatophyta</taxon>
        <taxon>Magnoliopsida</taxon>
        <taxon>eudicotyledons</taxon>
        <taxon>Gunneridae</taxon>
        <taxon>Pentapetalae</taxon>
        <taxon>rosids</taxon>
        <taxon>malvids</taxon>
        <taxon>Brassicales</taxon>
        <taxon>Brassicaceae</taxon>
        <taxon>Brassiceae</taxon>
        <taxon>Brassica</taxon>
    </lineage>
</organism>
<evidence type="ECO:0008006" key="4">
    <source>
        <dbReference type="Google" id="ProtNLM"/>
    </source>
</evidence>
<name>A0A8D9D8N8_BRACM</name>
<dbReference type="InterPro" id="IPR046341">
    <property type="entry name" value="SET_dom_sf"/>
</dbReference>
<dbReference type="SUPFAM" id="SSF82199">
    <property type="entry name" value="SET domain"/>
    <property type="match status" value="1"/>
</dbReference>
<evidence type="ECO:0000313" key="3">
    <source>
        <dbReference type="Proteomes" id="UP000694005"/>
    </source>
</evidence>
<dbReference type="Gene3D" id="2.170.270.10">
    <property type="entry name" value="SET domain"/>
    <property type="match status" value="1"/>
</dbReference>
<keyword evidence="1" id="KW-0732">Signal</keyword>
<gene>
    <name evidence="2" type="ORF">BRAPAZ1V2_A06P35560.2</name>
</gene>
<reference evidence="2 3" key="1">
    <citation type="submission" date="2021-07" db="EMBL/GenBank/DDBJ databases">
        <authorList>
            <consortium name="Genoscope - CEA"/>
            <person name="William W."/>
        </authorList>
    </citation>
    <scope>NUCLEOTIDE SEQUENCE [LARGE SCALE GENOMIC DNA]</scope>
</reference>